<organism evidence="1">
    <name type="scientific">marine metagenome</name>
    <dbReference type="NCBI Taxonomy" id="408172"/>
    <lineage>
        <taxon>unclassified sequences</taxon>
        <taxon>metagenomes</taxon>
        <taxon>ecological metagenomes</taxon>
    </lineage>
</organism>
<sequence>ENKDTLYITDNQMKVNSILLSVLLLVASNSWAEEQGLECVRHAQIGDTTFTFYNDYILNEDEEYILIYPTYADANVVKYPPETSFKKHPIKLSPVTWIYWTTIIDGEEVNYRFIRGDNHLIEYFPQYDNVLDCTFMDKATIMSNIRMRTVKETE</sequence>
<evidence type="ECO:0000313" key="1">
    <source>
        <dbReference type="EMBL" id="SVD88553.1"/>
    </source>
</evidence>
<gene>
    <name evidence="1" type="ORF">METZ01_LOCUS441407</name>
</gene>
<protein>
    <submittedName>
        <fullName evidence="1">Uncharacterized protein</fullName>
    </submittedName>
</protein>
<feature type="non-terminal residue" evidence="1">
    <location>
        <position position="1"/>
    </location>
</feature>
<name>A0A382YZD6_9ZZZZ</name>
<reference evidence="1" key="1">
    <citation type="submission" date="2018-05" db="EMBL/GenBank/DDBJ databases">
        <authorList>
            <person name="Lanie J.A."/>
            <person name="Ng W.-L."/>
            <person name="Kazmierczak K.M."/>
            <person name="Andrzejewski T.M."/>
            <person name="Davidsen T.M."/>
            <person name="Wayne K.J."/>
            <person name="Tettelin H."/>
            <person name="Glass J.I."/>
            <person name="Rusch D."/>
            <person name="Podicherti R."/>
            <person name="Tsui H.-C.T."/>
            <person name="Winkler M.E."/>
        </authorList>
    </citation>
    <scope>NUCLEOTIDE SEQUENCE</scope>
</reference>
<dbReference type="EMBL" id="UINC01179723">
    <property type="protein sequence ID" value="SVD88553.1"/>
    <property type="molecule type" value="Genomic_DNA"/>
</dbReference>
<proteinExistence type="predicted"/>
<accession>A0A382YZD6</accession>
<dbReference type="AlphaFoldDB" id="A0A382YZD6"/>